<name>A0ABX1NE91_9RHOO</name>
<dbReference type="RefSeq" id="WP_169139842.1">
    <property type="nucleotide sequence ID" value="NZ_WTVS01000016.1"/>
</dbReference>
<organism evidence="1 2">
    <name type="scientific">Aromatoleum toluolicum</name>
    <dbReference type="NCBI Taxonomy" id="90060"/>
    <lineage>
        <taxon>Bacteria</taxon>
        <taxon>Pseudomonadati</taxon>
        <taxon>Pseudomonadota</taxon>
        <taxon>Betaproteobacteria</taxon>
        <taxon>Rhodocyclales</taxon>
        <taxon>Rhodocyclaceae</taxon>
        <taxon>Aromatoleum</taxon>
    </lineage>
</organism>
<evidence type="ECO:0000313" key="1">
    <source>
        <dbReference type="EMBL" id="NMF97605.1"/>
    </source>
</evidence>
<dbReference type="Proteomes" id="UP000634522">
    <property type="component" value="Unassembled WGS sequence"/>
</dbReference>
<dbReference type="EMBL" id="WTVS01000016">
    <property type="protein sequence ID" value="NMF97605.1"/>
    <property type="molecule type" value="Genomic_DNA"/>
</dbReference>
<evidence type="ECO:0000313" key="2">
    <source>
        <dbReference type="Proteomes" id="UP000634522"/>
    </source>
</evidence>
<dbReference type="InterPro" id="IPR021390">
    <property type="entry name" value="DUF3025"/>
</dbReference>
<keyword evidence="2" id="KW-1185">Reference proteome</keyword>
<protein>
    <submittedName>
        <fullName evidence="1">DUF3025 domain-containing protein</fullName>
    </submittedName>
</protein>
<sequence>MTAGPDTPAAFAARPLFEPIAALLARFTGPTLPGTAQLDALLREVAPGTASGGGQLIRFILPPAEALAYEEHIYATGEVPTRTYEWHDFFNALAWCVWPRTKAACNILHRQERDARIAAGLPGRGPRRDALTQFDECGIVVVSSDAEIPALLATHAWEESFWTRRARLIASTRFLIFGHGSWDQLREPFFGLCGKALYRVVDEGWLALAVAEQQAETDVWLATQLLDAGLLHSPRALAPLPLLGIPGVTPENESAAYYRDTRQFRPKRSPAIRRAGEA</sequence>
<comment type="caution">
    <text evidence="1">The sequence shown here is derived from an EMBL/GenBank/DDBJ whole genome shotgun (WGS) entry which is preliminary data.</text>
</comment>
<dbReference type="Pfam" id="PF11227">
    <property type="entry name" value="DUF3025"/>
    <property type="match status" value="1"/>
</dbReference>
<proteinExistence type="predicted"/>
<gene>
    <name evidence="1" type="ORF">GPA27_09415</name>
</gene>
<accession>A0ABX1NE91</accession>
<reference evidence="1 2" key="1">
    <citation type="submission" date="2019-12" db="EMBL/GenBank/DDBJ databases">
        <title>Comparative genomics gives insights into the taxonomy of the Azoarcus-Aromatoleum group and reveals separate origins of nif in the plant-associated Azoarcus and non-plant-associated Aromatoleum sub-groups.</title>
        <authorList>
            <person name="Lafos M."/>
            <person name="Maluk M."/>
            <person name="Batista M."/>
            <person name="Junghare M."/>
            <person name="Carmona M."/>
            <person name="Faoro H."/>
            <person name="Cruz L.M."/>
            <person name="Battistoni F."/>
            <person name="De Souza E."/>
            <person name="Pedrosa F."/>
            <person name="Chen W.-M."/>
            <person name="Poole P.S."/>
            <person name="Dixon R.A."/>
            <person name="James E.K."/>
        </authorList>
    </citation>
    <scope>NUCLEOTIDE SEQUENCE [LARGE SCALE GENOMIC DNA]</scope>
    <source>
        <strain evidence="1 2">T</strain>
    </source>
</reference>